<dbReference type="InterPro" id="IPR037523">
    <property type="entry name" value="VOC_core"/>
</dbReference>
<gene>
    <name evidence="2" type="ORF">ACFSCY_08385</name>
</gene>
<dbReference type="Pfam" id="PF00903">
    <property type="entry name" value="Glyoxalase"/>
    <property type="match status" value="1"/>
</dbReference>
<reference evidence="3" key="1">
    <citation type="journal article" date="2019" name="Int. J. Syst. Evol. Microbiol.">
        <title>The Global Catalogue of Microorganisms (GCM) 10K type strain sequencing project: providing services to taxonomists for standard genome sequencing and annotation.</title>
        <authorList>
            <consortium name="The Broad Institute Genomics Platform"/>
            <consortium name="The Broad Institute Genome Sequencing Center for Infectious Disease"/>
            <person name="Wu L."/>
            <person name="Ma J."/>
        </authorList>
    </citation>
    <scope>NUCLEOTIDE SEQUENCE [LARGE SCALE GENOMIC DNA]</scope>
    <source>
        <strain evidence="3">JCM 12165</strain>
    </source>
</reference>
<evidence type="ECO:0000259" key="1">
    <source>
        <dbReference type="PROSITE" id="PS51819"/>
    </source>
</evidence>
<dbReference type="PANTHER" id="PTHR36437:SF2">
    <property type="entry name" value="GLYOXALASE_BLEOMYCIN RESISTANCE PROTEIN_DIOXYGENASE"/>
    <property type="match status" value="1"/>
</dbReference>
<dbReference type="InterPro" id="IPR029068">
    <property type="entry name" value="Glyas_Bleomycin-R_OHBP_Dase"/>
</dbReference>
<accession>A0ABW4FGS4</accession>
<dbReference type="Proteomes" id="UP001597145">
    <property type="component" value="Unassembled WGS sequence"/>
</dbReference>
<name>A0ABW4FGS4_9PSEU</name>
<proteinExistence type="predicted"/>
<evidence type="ECO:0000313" key="3">
    <source>
        <dbReference type="Proteomes" id="UP001597145"/>
    </source>
</evidence>
<organism evidence="2 3">
    <name type="scientific">Pseudonocardia aurantiaca</name>
    <dbReference type="NCBI Taxonomy" id="75290"/>
    <lineage>
        <taxon>Bacteria</taxon>
        <taxon>Bacillati</taxon>
        <taxon>Actinomycetota</taxon>
        <taxon>Actinomycetes</taxon>
        <taxon>Pseudonocardiales</taxon>
        <taxon>Pseudonocardiaceae</taxon>
        <taxon>Pseudonocardia</taxon>
    </lineage>
</organism>
<protein>
    <submittedName>
        <fullName evidence="2">VOC family protein</fullName>
    </submittedName>
</protein>
<dbReference type="Gene3D" id="3.10.180.10">
    <property type="entry name" value="2,3-Dihydroxybiphenyl 1,2-Dioxygenase, domain 1"/>
    <property type="match status" value="1"/>
</dbReference>
<comment type="caution">
    <text evidence="2">The sequence shown here is derived from an EMBL/GenBank/DDBJ whole genome shotgun (WGS) entry which is preliminary data.</text>
</comment>
<dbReference type="SUPFAM" id="SSF54593">
    <property type="entry name" value="Glyoxalase/Bleomycin resistance protein/Dihydroxybiphenyl dioxygenase"/>
    <property type="match status" value="1"/>
</dbReference>
<evidence type="ECO:0000313" key="2">
    <source>
        <dbReference type="EMBL" id="MFD1529459.1"/>
    </source>
</evidence>
<sequence>MDTTTQAGITGIRTVAVPVGDQDRALEFYRDVLGFEVRLDGQSPAGRWLEVEPAGSATSIALVADDGQGAGVDTGIRLTTANADATHAALLAQGVDVDPEVLRFGEYVPPMFTFRDQDGNVLVVVEA</sequence>
<dbReference type="InterPro" id="IPR004360">
    <property type="entry name" value="Glyas_Fos-R_dOase_dom"/>
</dbReference>
<dbReference type="PROSITE" id="PS51819">
    <property type="entry name" value="VOC"/>
    <property type="match status" value="1"/>
</dbReference>
<dbReference type="RefSeq" id="WP_343984318.1">
    <property type="nucleotide sequence ID" value="NZ_BAAAJG010000020.1"/>
</dbReference>
<dbReference type="EMBL" id="JBHUCP010000005">
    <property type="protein sequence ID" value="MFD1529459.1"/>
    <property type="molecule type" value="Genomic_DNA"/>
</dbReference>
<feature type="domain" description="VOC" evidence="1">
    <location>
        <begin position="11"/>
        <end position="127"/>
    </location>
</feature>
<dbReference type="PANTHER" id="PTHR36437">
    <property type="entry name" value="GLYOXALASE/BLEOMYCIN RESISTANCE PROTEIN/DIOXYGENASE"/>
    <property type="match status" value="1"/>
</dbReference>
<keyword evidence="3" id="KW-1185">Reference proteome</keyword>